<accession>R0LX75</accession>
<gene>
    <name evidence="1" type="ORF">Anapl_03514</name>
</gene>
<reference evidence="2" key="1">
    <citation type="journal article" date="2013" name="Nat. Genet.">
        <title>The duck genome and transcriptome provide insight into an avian influenza virus reservoir species.</title>
        <authorList>
            <person name="Huang Y."/>
            <person name="Li Y."/>
            <person name="Burt D.W."/>
            <person name="Chen H."/>
            <person name="Zhang Y."/>
            <person name="Qian W."/>
            <person name="Kim H."/>
            <person name="Gan S."/>
            <person name="Zhao Y."/>
            <person name="Li J."/>
            <person name="Yi K."/>
            <person name="Feng H."/>
            <person name="Zhu P."/>
            <person name="Li B."/>
            <person name="Liu Q."/>
            <person name="Fairley S."/>
            <person name="Magor K.E."/>
            <person name="Du Z."/>
            <person name="Hu X."/>
            <person name="Goodman L."/>
            <person name="Tafer H."/>
            <person name="Vignal A."/>
            <person name="Lee T."/>
            <person name="Kim K.W."/>
            <person name="Sheng Z."/>
            <person name="An Y."/>
            <person name="Searle S."/>
            <person name="Herrero J."/>
            <person name="Groenen M.A."/>
            <person name="Crooijmans R.P."/>
            <person name="Faraut T."/>
            <person name="Cai Q."/>
            <person name="Webster R.G."/>
            <person name="Aldridge J.R."/>
            <person name="Warren W.C."/>
            <person name="Bartschat S."/>
            <person name="Kehr S."/>
            <person name="Marz M."/>
            <person name="Stadler P.F."/>
            <person name="Smith J."/>
            <person name="Kraus R.H."/>
            <person name="Zhao Y."/>
            <person name="Ren L."/>
            <person name="Fei J."/>
            <person name="Morisson M."/>
            <person name="Kaiser P."/>
            <person name="Griffin D.K."/>
            <person name="Rao M."/>
            <person name="Pitel F."/>
            <person name="Wang J."/>
            <person name="Li N."/>
        </authorList>
    </citation>
    <scope>NUCLEOTIDE SEQUENCE [LARGE SCALE GENOMIC DNA]</scope>
</reference>
<evidence type="ECO:0000313" key="2">
    <source>
        <dbReference type="Proteomes" id="UP000296049"/>
    </source>
</evidence>
<dbReference type="AlphaFoldDB" id="R0LX75"/>
<protein>
    <submittedName>
        <fullName evidence="1">Uncharacterized protein</fullName>
    </submittedName>
</protein>
<dbReference type="EMBL" id="KB742714">
    <property type="protein sequence ID" value="EOB05103.1"/>
    <property type="molecule type" value="Genomic_DNA"/>
</dbReference>
<organism evidence="1 2">
    <name type="scientific">Anas platyrhynchos</name>
    <name type="common">Mallard</name>
    <name type="synonym">Anas boschas</name>
    <dbReference type="NCBI Taxonomy" id="8839"/>
    <lineage>
        <taxon>Eukaryota</taxon>
        <taxon>Metazoa</taxon>
        <taxon>Chordata</taxon>
        <taxon>Craniata</taxon>
        <taxon>Vertebrata</taxon>
        <taxon>Euteleostomi</taxon>
        <taxon>Archelosauria</taxon>
        <taxon>Archosauria</taxon>
        <taxon>Dinosauria</taxon>
        <taxon>Saurischia</taxon>
        <taxon>Theropoda</taxon>
        <taxon>Coelurosauria</taxon>
        <taxon>Aves</taxon>
        <taxon>Neognathae</taxon>
        <taxon>Galloanserae</taxon>
        <taxon>Anseriformes</taxon>
        <taxon>Anatidae</taxon>
        <taxon>Anatinae</taxon>
        <taxon>Anas</taxon>
    </lineage>
</organism>
<keyword evidence="2" id="KW-1185">Reference proteome</keyword>
<proteinExistence type="predicted"/>
<evidence type="ECO:0000313" key="1">
    <source>
        <dbReference type="EMBL" id="EOB05103.1"/>
    </source>
</evidence>
<dbReference type="Proteomes" id="UP000296049">
    <property type="component" value="Unassembled WGS sequence"/>
</dbReference>
<sequence length="295" mass="32744">MTCSKQLLAKVNNLIHLYNECLLKQCLKNNRMIDDHKLCVGHDVQHAHPACSASTTPPHEQKVGPREISWPKALPITSVNVDVQTCRNSLGVRVGGPDSALDMIFWQSDPTFRQSITPFPCLACSEQAQSTLPVHFPQCSGAVSPNLLDHQDQELQAARLLQEQSFHPPHVLSRPLLAPLLNIWPQLLGSGEYRVAAAKHFWETHTSSGNQNKAVHPGAAHRTVIEKLQLHLFSTLSAKDLRIAIRNKQKRAMELLTTNVRYQAEGSFALYYGSSIMQALQPTVNCNWAAAVTSK</sequence>
<name>R0LX75_ANAPL</name>